<feature type="region of interest" description="Disordered" evidence="1">
    <location>
        <begin position="27"/>
        <end position="47"/>
    </location>
</feature>
<keyword evidence="3" id="KW-1185">Reference proteome</keyword>
<name>A0A9Q0HAF0_9MAGN</name>
<dbReference type="Proteomes" id="UP001141806">
    <property type="component" value="Unassembled WGS sequence"/>
</dbReference>
<evidence type="ECO:0000313" key="2">
    <source>
        <dbReference type="EMBL" id="KAJ4962219.1"/>
    </source>
</evidence>
<reference evidence="2" key="1">
    <citation type="journal article" date="2023" name="Plant J.">
        <title>The genome of the king protea, Protea cynaroides.</title>
        <authorList>
            <person name="Chang J."/>
            <person name="Duong T.A."/>
            <person name="Schoeman C."/>
            <person name="Ma X."/>
            <person name="Roodt D."/>
            <person name="Barker N."/>
            <person name="Li Z."/>
            <person name="Van de Peer Y."/>
            <person name="Mizrachi E."/>
        </authorList>
    </citation>
    <scope>NUCLEOTIDE SEQUENCE</scope>
    <source>
        <tissue evidence="2">Young leaves</tissue>
    </source>
</reference>
<evidence type="ECO:0000313" key="3">
    <source>
        <dbReference type="Proteomes" id="UP001141806"/>
    </source>
</evidence>
<comment type="caution">
    <text evidence="2">The sequence shown here is derived from an EMBL/GenBank/DDBJ whole genome shotgun (WGS) entry which is preliminary data.</text>
</comment>
<proteinExistence type="predicted"/>
<dbReference type="EMBL" id="JAMYWD010000008">
    <property type="protein sequence ID" value="KAJ4962219.1"/>
    <property type="molecule type" value="Genomic_DNA"/>
</dbReference>
<accession>A0A9Q0HAF0</accession>
<sequence length="162" mass="17990">MMFSVNEFQWQLRHILLGSNNESHAWHPKKGSNISSMGSTATKAITSPPTHSSFCRLQYSEESSLCRQTPDDHPMLSGVKLYLFVYPELPMVTRLPIHPSNSSSITRGTNTSYNIKMLGPGLPGKASMNGRTLLWPIMGQNEAKIWCTGNPSISTNLEVQPK</sequence>
<dbReference type="AlphaFoldDB" id="A0A9Q0HAF0"/>
<organism evidence="2 3">
    <name type="scientific">Protea cynaroides</name>
    <dbReference type="NCBI Taxonomy" id="273540"/>
    <lineage>
        <taxon>Eukaryota</taxon>
        <taxon>Viridiplantae</taxon>
        <taxon>Streptophyta</taxon>
        <taxon>Embryophyta</taxon>
        <taxon>Tracheophyta</taxon>
        <taxon>Spermatophyta</taxon>
        <taxon>Magnoliopsida</taxon>
        <taxon>Proteales</taxon>
        <taxon>Proteaceae</taxon>
        <taxon>Protea</taxon>
    </lineage>
</organism>
<feature type="compositionally biased region" description="Polar residues" evidence="1">
    <location>
        <begin position="32"/>
        <end position="47"/>
    </location>
</feature>
<protein>
    <submittedName>
        <fullName evidence="2">Uncharacterized protein</fullName>
    </submittedName>
</protein>
<evidence type="ECO:0000256" key="1">
    <source>
        <dbReference type="SAM" id="MobiDB-lite"/>
    </source>
</evidence>
<gene>
    <name evidence="2" type="ORF">NE237_022158</name>
</gene>